<evidence type="ECO:0000313" key="2">
    <source>
        <dbReference type="Proteomes" id="UP001164746"/>
    </source>
</evidence>
<proteinExistence type="predicted"/>
<dbReference type="Proteomes" id="UP001164746">
    <property type="component" value="Chromosome 12"/>
</dbReference>
<dbReference type="PANTHER" id="PTHR33568">
    <property type="entry name" value="DNA POLYMERASE"/>
    <property type="match status" value="1"/>
</dbReference>
<evidence type="ECO:0000313" key="1">
    <source>
        <dbReference type="EMBL" id="WAR22343.1"/>
    </source>
</evidence>
<accession>A0ABY7FNS3</accession>
<organism evidence="1 2">
    <name type="scientific">Mya arenaria</name>
    <name type="common">Soft-shell clam</name>
    <dbReference type="NCBI Taxonomy" id="6604"/>
    <lineage>
        <taxon>Eukaryota</taxon>
        <taxon>Metazoa</taxon>
        <taxon>Spiralia</taxon>
        <taxon>Lophotrochozoa</taxon>
        <taxon>Mollusca</taxon>
        <taxon>Bivalvia</taxon>
        <taxon>Autobranchia</taxon>
        <taxon>Heteroconchia</taxon>
        <taxon>Euheterodonta</taxon>
        <taxon>Imparidentia</taxon>
        <taxon>Neoheterodontei</taxon>
        <taxon>Myida</taxon>
        <taxon>Myoidea</taxon>
        <taxon>Myidae</taxon>
        <taxon>Mya</taxon>
    </lineage>
</organism>
<sequence length="220" mass="25750">MEKVSERKIEMFRRNASYYKIYVKDIEVRYLQNILKYLKTFFQSIIDKMVKDIPSNDLVRISLNNPELDFPIVLPFMPRSSMTVERILSEIERVLQSYEQFVVDETFDLSQYEGLVKCKVLPPRGLYVPLLPAKCNGKFVGHAVKTISKQTATIRRRIVKYHNTTKSQKMAAFSPNNYVNTFLKVKQEASGWPDWCVNEESKQTYIQQRTKKASVSIMTK</sequence>
<keyword evidence="2" id="KW-1185">Reference proteome</keyword>
<dbReference type="PANTHER" id="PTHR33568:SF3">
    <property type="entry name" value="DNA-DIRECTED DNA POLYMERASE"/>
    <property type="match status" value="1"/>
</dbReference>
<name>A0ABY7FNS3_MYAAR</name>
<dbReference type="EMBL" id="CP111023">
    <property type="protein sequence ID" value="WAR22343.1"/>
    <property type="molecule type" value="Genomic_DNA"/>
</dbReference>
<protein>
    <submittedName>
        <fullName evidence="1">Uncharacterized protein</fullName>
    </submittedName>
</protein>
<gene>
    <name evidence="1" type="ORF">MAR_016317</name>
</gene>
<reference evidence="1" key="1">
    <citation type="submission" date="2022-11" db="EMBL/GenBank/DDBJ databases">
        <title>Centuries of genome instability and evolution in soft-shell clam transmissible cancer (bioRxiv).</title>
        <authorList>
            <person name="Hart S.F.M."/>
            <person name="Yonemitsu M.A."/>
            <person name="Giersch R.M."/>
            <person name="Beal B.F."/>
            <person name="Arriagada G."/>
            <person name="Davis B.W."/>
            <person name="Ostrander E.A."/>
            <person name="Goff S.P."/>
            <person name="Metzger M.J."/>
        </authorList>
    </citation>
    <scope>NUCLEOTIDE SEQUENCE</scope>
    <source>
        <strain evidence="1">MELC-2E11</strain>
        <tissue evidence="1">Siphon/mantle</tissue>
    </source>
</reference>